<reference evidence="1" key="1">
    <citation type="submission" date="2021-06" db="EMBL/GenBank/DDBJ databases">
        <authorList>
            <person name="Kallberg Y."/>
            <person name="Tangrot J."/>
            <person name="Rosling A."/>
        </authorList>
    </citation>
    <scope>NUCLEOTIDE SEQUENCE</scope>
    <source>
        <strain evidence="1">FL966</strain>
    </source>
</reference>
<protein>
    <submittedName>
        <fullName evidence="1">16503_t:CDS:1</fullName>
    </submittedName>
</protein>
<dbReference type="InterPro" id="IPR051055">
    <property type="entry name" value="PIF1_helicase"/>
</dbReference>
<gene>
    <name evidence="1" type="ORF">CPELLU_LOCUS422</name>
</gene>
<comment type="caution">
    <text evidence="1">The sequence shown here is derived from an EMBL/GenBank/DDBJ whole genome shotgun (WGS) entry which is preliminary data.</text>
</comment>
<accession>A0A9N8VIW9</accession>
<dbReference type="Gene3D" id="3.40.50.300">
    <property type="entry name" value="P-loop containing nucleotide triphosphate hydrolases"/>
    <property type="match status" value="1"/>
</dbReference>
<keyword evidence="2" id="KW-1185">Reference proteome</keyword>
<sequence length="627" mass="71263">MRWRALQEGRVYVKQKFSDEQLTVRDIQDMIAKGDKYIADHIMRYGKGLHESRQFWIGRRRELSDMIKQIDSRGLIFFMFSAANFHWPKLHKLIISNENSAQMKGDEQAMDEVAQYIDTLVFTINPKPNALVPERHPCQKGSKELKDDFQDYTELSCRFGYSMDTINHTILHDDEHGRPEVITARNDPLINPYNRLQLQGWRANIDIKPIFSTYATLQYISKYASKAEPQSATFSEILNQILQKSNPDTLSLSSIQKLLLHSVAEHDVSAQETCHLLLEMGPNAVINDSCDLGTRNMDLTHRWVDDAQQRYSDTDLANADTFIHQASSGSYQTNENINVNTGFINPQTLNNNQMKVFKRIESYYCNVLTGCHVEPLKIIILGTAGTGKSYLVNVIRYTLHQMTEIGAKSPTDAAAFNINSITIHLVLSIAINDGNDNLDINGERVKQLQKRLEGAFPEHRNKLFGGRSVIMVGDFGQLPPQFNKIYKLDIVQQQFGDSEEQKRFRYILLRLHDETTYILLKWSDVKVINIDKLRALNVLVAKIIATHSGDRDAKRADSDTAHGLEAQLLLARGAHVMLTANIWTESGLVNSVLGTVQDICSKIIDPLPYLYRFLCPSIITKGLQLPV</sequence>
<organism evidence="1 2">
    <name type="scientific">Cetraspora pellucida</name>
    <dbReference type="NCBI Taxonomy" id="1433469"/>
    <lineage>
        <taxon>Eukaryota</taxon>
        <taxon>Fungi</taxon>
        <taxon>Fungi incertae sedis</taxon>
        <taxon>Mucoromycota</taxon>
        <taxon>Glomeromycotina</taxon>
        <taxon>Glomeromycetes</taxon>
        <taxon>Diversisporales</taxon>
        <taxon>Gigasporaceae</taxon>
        <taxon>Cetraspora</taxon>
    </lineage>
</organism>
<dbReference type="OrthoDB" id="2325450at2759"/>
<proteinExistence type="predicted"/>
<evidence type="ECO:0000313" key="2">
    <source>
        <dbReference type="Proteomes" id="UP000789759"/>
    </source>
</evidence>
<dbReference type="AlphaFoldDB" id="A0A9N8VIW9"/>
<dbReference type="EMBL" id="CAJVQA010000118">
    <property type="protein sequence ID" value="CAG8456659.1"/>
    <property type="molecule type" value="Genomic_DNA"/>
</dbReference>
<dbReference type="InterPro" id="IPR027417">
    <property type="entry name" value="P-loop_NTPase"/>
</dbReference>
<dbReference type="PANTHER" id="PTHR47642">
    <property type="entry name" value="ATP-DEPENDENT DNA HELICASE"/>
    <property type="match status" value="1"/>
</dbReference>
<dbReference type="Proteomes" id="UP000789759">
    <property type="component" value="Unassembled WGS sequence"/>
</dbReference>
<dbReference type="SUPFAM" id="SSF52540">
    <property type="entry name" value="P-loop containing nucleoside triphosphate hydrolases"/>
    <property type="match status" value="1"/>
</dbReference>
<name>A0A9N8VIW9_9GLOM</name>
<evidence type="ECO:0000313" key="1">
    <source>
        <dbReference type="EMBL" id="CAG8456659.1"/>
    </source>
</evidence>